<evidence type="ECO:0000256" key="3">
    <source>
        <dbReference type="ARBA" id="ARBA00022692"/>
    </source>
</evidence>
<dbReference type="STRING" id="328396.RU93_GL000404"/>
<dbReference type="GO" id="GO:0005886">
    <property type="term" value="C:plasma membrane"/>
    <property type="evidence" value="ECO:0007669"/>
    <property type="project" value="TreeGrafter"/>
</dbReference>
<dbReference type="EMBL" id="JXKD01000011">
    <property type="protein sequence ID" value="OJG09954.1"/>
    <property type="molecule type" value="Genomic_DNA"/>
</dbReference>
<dbReference type="Pfam" id="PF04138">
    <property type="entry name" value="GtrA_DPMS_TM"/>
    <property type="match status" value="1"/>
</dbReference>
<comment type="similarity">
    <text evidence="2">Belongs to the GtrA family.</text>
</comment>
<reference evidence="8 9" key="1">
    <citation type="submission" date="2014-12" db="EMBL/GenBank/DDBJ databases">
        <title>Draft genome sequences of 29 type strains of Enterococci.</title>
        <authorList>
            <person name="Zhong Z."/>
            <person name="Sun Z."/>
            <person name="Liu W."/>
            <person name="Zhang W."/>
            <person name="Zhang H."/>
        </authorList>
    </citation>
    <scope>NUCLEOTIDE SEQUENCE [LARGE SCALE GENOMIC DNA]</scope>
    <source>
        <strain evidence="8 9">DSM 17690</strain>
    </source>
</reference>
<gene>
    <name evidence="8" type="ORF">RU93_GL000404</name>
</gene>
<dbReference type="GO" id="GO:0000271">
    <property type="term" value="P:polysaccharide biosynthetic process"/>
    <property type="evidence" value="ECO:0007669"/>
    <property type="project" value="InterPro"/>
</dbReference>
<evidence type="ECO:0000259" key="7">
    <source>
        <dbReference type="Pfam" id="PF04138"/>
    </source>
</evidence>
<feature type="transmembrane region" description="Helical" evidence="6">
    <location>
        <begin position="75"/>
        <end position="100"/>
    </location>
</feature>
<dbReference type="Proteomes" id="UP000182149">
    <property type="component" value="Unassembled WGS sequence"/>
</dbReference>
<dbReference type="RefSeq" id="WP_245785390.1">
    <property type="nucleotide sequence ID" value="NZ_JBHSHF010000013.1"/>
</dbReference>
<dbReference type="PANTHER" id="PTHR38459:SF5">
    <property type="entry name" value="CELL WALL TEICHOIC ACID GLYCOSYLATION PROTEIN GTCA"/>
    <property type="match status" value="1"/>
</dbReference>
<dbReference type="AlphaFoldDB" id="A0A1L8QR73"/>
<organism evidence="8 9">
    <name type="scientific">Enterococcus aquimarinus</name>
    <dbReference type="NCBI Taxonomy" id="328396"/>
    <lineage>
        <taxon>Bacteria</taxon>
        <taxon>Bacillati</taxon>
        <taxon>Bacillota</taxon>
        <taxon>Bacilli</taxon>
        <taxon>Lactobacillales</taxon>
        <taxon>Enterococcaceae</taxon>
        <taxon>Enterococcus</taxon>
    </lineage>
</organism>
<dbReference type="InterPro" id="IPR007267">
    <property type="entry name" value="GtrA_DPMS_TM"/>
</dbReference>
<keyword evidence="4 6" id="KW-1133">Transmembrane helix</keyword>
<feature type="transmembrane region" description="Helical" evidence="6">
    <location>
        <begin position="133"/>
        <end position="155"/>
    </location>
</feature>
<proteinExistence type="inferred from homology"/>
<dbReference type="PANTHER" id="PTHR38459">
    <property type="entry name" value="PROPHAGE BACTOPRENOL-LINKED GLUCOSE TRANSLOCASE HOMOLOG"/>
    <property type="match status" value="1"/>
</dbReference>
<evidence type="ECO:0000256" key="1">
    <source>
        <dbReference type="ARBA" id="ARBA00004141"/>
    </source>
</evidence>
<evidence type="ECO:0000313" key="8">
    <source>
        <dbReference type="EMBL" id="OJG09954.1"/>
    </source>
</evidence>
<feature type="transmembrane region" description="Helical" evidence="6">
    <location>
        <begin position="12"/>
        <end position="30"/>
    </location>
</feature>
<evidence type="ECO:0000256" key="4">
    <source>
        <dbReference type="ARBA" id="ARBA00022989"/>
    </source>
</evidence>
<protein>
    <submittedName>
        <fullName evidence="8">Membrane protein</fullName>
    </submittedName>
</protein>
<feature type="domain" description="GtrA/DPMS transmembrane" evidence="7">
    <location>
        <begin position="11"/>
        <end position="161"/>
    </location>
</feature>
<sequence>MNKSKHREIMRYLIIGVLTTVVYFLVRFSVFSLVQSGLLSVVVAQIAAILFAFATNKWFVFQNQAKDFQELCHQFVLFCLARGFVFLLDIGITLLTVEWYSAFFISIMRLEQLDYTTGLFTLPFLKPYIGNPITLNAFIFALVTQILAIMINYVLSKYLIFKKEYN</sequence>
<keyword evidence="5 6" id="KW-0472">Membrane</keyword>
<feature type="transmembrane region" description="Helical" evidence="6">
    <location>
        <begin position="36"/>
        <end position="54"/>
    </location>
</feature>
<accession>A0A1L8QR73</accession>
<evidence type="ECO:0000313" key="9">
    <source>
        <dbReference type="Proteomes" id="UP000182149"/>
    </source>
</evidence>
<keyword evidence="3 6" id="KW-0812">Transmembrane</keyword>
<comment type="subcellular location">
    <subcellularLocation>
        <location evidence="1">Membrane</location>
        <topology evidence="1">Multi-pass membrane protein</topology>
    </subcellularLocation>
</comment>
<comment type="caution">
    <text evidence="8">The sequence shown here is derived from an EMBL/GenBank/DDBJ whole genome shotgun (WGS) entry which is preliminary data.</text>
</comment>
<evidence type="ECO:0000256" key="2">
    <source>
        <dbReference type="ARBA" id="ARBA00009399"/>
    </source>
</evidence>
<dbReference type="InterPro" id="IPR051401">
    <property type="entry name" value="GtrA_CellWall_Glycosyl"/>
</dbReference>
<evidence type="ECO:0000256" key="6">
    <source>
        <dbReference type="SAM" id="Phobius"/>
    </source>
</evidence>
<keyword evidence="9" id="KW-1185">Reference proteome</keyword>
<name>A0A1L8QR73_9ENTE</name>
<evidence type="ECO:0000256" key="5">
    <source>
        <dbReference type="ARBA" id="ARBA00023136"/>
    </source>
</evidence>